<dbReference type="SFLD" id="SFLDG01183">
    <property type="entry name" value="Grx2-like"/>
    <property type="match status" value="1"/>
</dbReference>
<dbReference type="PROSITE" id="PS00195">
    <property type="entry name" value="GLUTAREDOXIN_1"/>
    <property type="match status" value="1"/>
</dbReference>
<dbReference type="SUPFAM" id="SSF52833">
    <property type="entry name" value="Thioredoxin-like"/>
    <property type="match status" value="1"/>
</dbReference>
<dbReference type="Gene3D" id="3.40.30.10">
    <property type="entry name" value="Glutaredoxin"/>
    <property type="match status" value="1"/>
</dbReference>
<dbReference type="NCBIfam" id="NF007702">
    <property type="entry name" value="PRK10387.1"/>
    <property type="match status" value="1"/>
</dbReference>
<organism evidence="2 3">
    <name type="scientific">Zymomonas mobilis subsp. mobilis (strain ATCC 10988 / DSM 424 / LMG 404 / NCIMB 8938 / NRRL B-806 / ZM1)</name>
    <dbReference type="NCBI Taxonomy" id="555217"/>
    <lineage>
        <taxon>Bacteria</taxon>
        <taxon>Pseudomonadati</taxon>
        <taxon>Pseudomonadota</taxon>
        <taxon>Alphaproteobacteria</taxon>
        <taxon>Sphingomonadales</taxon>
        <taxon>Zymomonadaceae</taxon>
        <taxon>Zymomonas</taxon>
    </lineage>
</organism>
<evidence type="ECO:0000313" key="2">
    <source>
        <dbReference type="EMBL" id="AEH62591.1"/>
    </source>
</evidence>
<protein>
    <submittedName>
        <fullName evidence="2">Glutaredoxin, GrxB family</fullName>
    </submittedName>
</protein>
<dbReference type="AlphaFoldDB" id="A0A0H3FXY6"/>
<dbReference type="Gene3D" id="1.20.1050.10">
    <property type="match status" value="1"/>
</dbReference>
<reference evidence="2 3" key="1">
    <citation type="journal article" date="2011" name="J. Bacteriol.">
        <title>Genome sequence of the ethanol-producing Zymomonas mobilis subsp. mobilis lectotype strain ATCC 10988.</title>
        <authorList>
            <person name="Pappas K.M."/>
            <person name="Kouvelis V.N."/>
            <person name="Saunders E."/>
            <person name="Brettin T.S."/>
            <person name="Bruce D."/>
            <person name="Detter C."/>
            <person name="Balakireva M."/>
            <person name="Han C.S."/>
            <person name="Savvakis G."/>
            <person name="Kyrpides N.C."/>
            <person name="Typas M.A."/>
        </authorList>
    </citation>
    <scope>NUCLEOTIDE SEQUENCE [LARGE SCALE GENOMIC DNA]</scope>
    <source>
        <strain evidence="3">ATCC 10988 / DSM 424 / CCUG 17860 / LMG 404 / NCIMB 8938 / NRRL B-806 / ZM1</strain>
    </source>
</reference>
<dbReference type="GO" id="GO:0005829">
    <property type="term" value="C:cytosol"/>
    <property type="evidence" value="ECO:0007669"/>
    <property type="project" value="InterPro"/>
</dbReference>
<dbReference type="SFLD" id="SFLDG01204">
    <property type="entry name" value="Grx2-like.1"/>
    <property type="match status" value="1"/>
</dbReference>
<dbReference type="PROSITE" id="PS50404">
    <property type="entry name" value="GST_NTER"/>
    <property type="match status" value="1"/>
</dbReference>
<dbReference type="InterPro" id="IPR040079">
    <property type="entry name" value="Glutathione_S-Trfase"/>
</dbReference>
<evidence type="ECO:0000313" key="3">
    <source>
        <dbReference type="Proteomes" id="UP000001494"/>
    </source>
</evidence>
<gene>
    <name evidence="2" type="ordered locus">Zmob_0750</name>
</gene>
<dbReference type="Proteomes" id="UP000001494">
    <property type="component" value="Chromosome"/>
</dbReference>
<proteinExistence type="predicted"/>
<accession>A0A0H3FXY6</accession>
<dbReference type="PROSITE" id="PS51354">
    <property type="entry name" value="GLUTAREDOXIN_2"/>
    <property type="match status" value="1"/>
</dbReference>
<dbReference type="SUPFAM" id="SSF47616">
    <property type="entry name" value="GST C-terminal domain-like"/>
    <property type="match status" value="1"/>
</dbReference>
<dbReference type="NCBIfam" id="TIGR02182">
    <property type="entry name" value="GRXB"/>
    <property type="match status" value="1"/>
</dbReference>
<dbReference type="CDD" id="cd03037">
    <property type="entry name" value="GST_N_GRX2"/>
    <property type="match status" value="1"/>
</dbReference>
<dbReference type="OrthoDB" id="5291571at2"/>
<name>A0A0H3FXY6_ZYMMA</name>
<sequence>MNLKLYIYEHCPFCVKARMIFGLKDLAFDQVILQHNDEAQPIRMTGYKLVPILEENGHFMGESMDIVQYIDQEKGRPLLTGARNPAVLRAMHSFSGIYSLLYPRAVMAPLPEFATQAARRYFIRRKEGEVGSFDQCIKETPRLIQRYEDSLEQLEPLIQSPEAVNGQLSTDDIHLFAQLRSLSLVKGVRYPDKVDRYRHRMADMTGIFLFDAIAR</sequence>
<dbReference type="Pfam" id="PF13417">
    <property type="entry name" value="GST_N_3"/>
    <property type="match status" value="1"/>
</dbReference>
<dbReference type="KEGG" id="zmm:Zmob_0750"/>
<dbReference type="InterPro" id="IPR011767">
    <property type="entry name" value="GLR_AS"/>
</dbReference>
<feature type="domain" description="GST N-terminal" evidence="1">
    <location>
        <begin position="1"/>
        <end position="78"/>
    </location>
</feature>
<dbReference type="Pfam" id="PF04399">
    <property type="entry name" value="Glutaredoxin2_C"/>
    <property type="match status" value="1"/>
</dbReference>
<dbReference type="SFLD" id="SFLDS00019">
    <property type="entry name" value="Glutathione_Transferase_(cytos"/>
    <property type="match status" value="1"/>
</dbReference>
<dbReference type="InterPro" id="IPR004045">
    <property type="entry name" value="Glutathione_S-Trfase_N"/>
</dbReference>
<dbReference type="eggNOG" id="COG2999">
    <property type="taxonomic scope" value="Bacteria"/>
</dbReference>
<dbReference type="InterPro" id="IPR036282">
    <property type="entry name" value="Glutathione-S-Trfase_C_sf"/>
</dbReference>
<dbReference type="InterPro" id="IPR011901">
    <property type="entry name" value="Grx2"/>
</dbReference>
<dbReference type="InterPro" id="IPR007494">
    <property type="entry name" value="Glutaredoxin2_C"/>
</dbReference>
<dbReference type="CDD" id="cd03199">
    <property type="entry name" value="GST_C_GRX2"/>
    <property type="match status" value="1"/>
</dbReference>
<dbReference type="RefSeq" id="WP_014500689.1">
    <property type="nucleotide sequence ID" value="NC_017262.1"/>
</dbReference>
<evidence type="ECO:0000259" key="1">
    <source>
        <dbReference type="PROSITE" id="PS50404"/>
    </source>
</evidence>
<dbReference type="HOGENOM" id="CLU_072939_0_1_5"/>
<dbReference type="InterPro" id="IPR036249">
    <property type="entry name" value="Thioredoxin-like_sf"/>
</dbReference>
<dbReference type="EMBL" id="CP002850">
    <property type="protein sequence ID" value="AEH62591.1"/>
    <property type="molecule type" value="Genomic_DNA"/>
</dbReference>